<dbReference type="OrthoDB" id="5242705at2759"/>
<proteinExistence type="predicted"/>
<feature type="transmembrane region" description="Helical" evidence="2">
    <location>
        <begin position="253"/>
        <end position="274"/>
    </location>
</feature>
<dbReference type="PANTHER" id="PTHR35394:SF5">
    <property type="entry name" value="DUF3176 DOMAIN-CONTAINING PROTEIN"/>
    <property type="match status" value="1"/>
</dbReference>
<sequence>MASPVSPWPGYPNIPIFLDTRTYYGPNKSQRSTATTFETSESISPVSPPQAPQCITVTPPKGTDNNTLQIPNGNSLQSSTEKHAPSQGQQSPVRHLSPVEYPSVNKLSESWSTRSQKVRTPKARGVRGPSSGSPFYYPFPQKTEYRALGTEGATPSGLGIMDGSTYVLSTSASPPYSEKPLPARPLQEKVGYSPNIAQRIEDRLWNYSIHGNIFKKWLLEIISWSISALCMATILTVLLVLEDRPLSTWPLTSSFSLNTFIATIARIASAALLLPVSEALGQLKWSWFFQGTSKKMWDFEIFDNASRGPWGSLQLLVRTKGRKLASLGAAIILLALALDPFFQQVLETPTRFTLKGRGSAPFITHYEPEYADVVENGEPIAFPDKVLGTLADRFFFENGTQSVPFGNGTRAEVPVSCPTSNCTWEPYETLGFCSTCADISQFLSFACLETRIDWIQGLEGIGAEKTYPNGSVCGYFLNATSENPILMSGYSVDRHQSFSGEALLMRTLPLVTPRFKKPLYGSGSINFKNRRNPIFDVLLVGAADGTAVSVYRNETPIAHECVLSWCVKTLSSSYYEGMYEERVVDTIINTTAAPFPWKTTRVSTPAGNGTLIDYTQNVTIDASINGRNGPYFGVNNDTAFATSFLFDKMFPSFYTAANESASKWLRYKVYKTNLSERRLEYNPWLFPNNVPQYLERLATAFTNELRGTKDKEDHWGSAYDEEVFVSVRLQWITLPLGLLLFSLAFLVITMVRTYTQKESIGVWKNSAIATLLYGLPDEIQKKLKSSKTETTPRARAKELKVKLLPQGWRTSGHFISPTTPKIRRYQPPPGWI</sequence>
<evidence type="ECO:0000313" key="3">
    <source>
        <dbReference type="EMBL" id="KAF2262248.1"/>
    </source>
</evidence>
<dbReference type="InterPro" id="IPR021514">
    <property type="entry name" value="DUF3176"/>
</dbReference>
<reference evidence="4" key="1">
    <citation type="journal article" date="2020" name="Stud. Mycol.">
        <title>101 Dothideomycetes genomes: A test case for predicting lifestyles and emergence of pathogens.</title>
        <authorList>
            <person name="Haridas S."/>
            <person name="Albert R."/>
            <person name="Binder M."/>
            <person name="Bloem J."/>
            <person name="LaButti K."/>
            <person name="Salamov A."/>
            <person name="Andreopoulos B."/>
            <person name="Baker S."/>
            <person name="Barry K."/>
            <person name="Bills G."/>
            <person name="Bluhm B."/>
            <person name="Cannon C."/>
            <person name="Castanera R."/>
            <person name="Culley D."/>
            <person name="Daum C."/>
            <person name="Ezra D."/>
            <person name="Gonzalez J."/>
            <person name="Henrissat B."/>
            <person name="Kuo A."/>
            <person name="Liang C."/>
            <person name="Lipzen A."/>
            <person name="Lutzoni F."/>
            <person name="Magnuson J."/>
            <person name="Mondo S."/>
            <person name="Nolan M."/>
            <person name="Ohm R."/>
            <person name="Pangilinan J."/>
            <person name="Park H.-J."/>
            <person name="Ramirez L."/>
            <person name="Alfaro M."/>
            <person name="Sun H."/>
            <person name="Tritt A."/>
            <person name="Yoshinaga Y."/>
            <person name="Zwiers L.-H."/>
            <person name="Turgeon B."/>
            <person name="Goodwin S."/>
            <person name="Spatafora J."/>
            <person name="Crous P."/>
            <person name="Grigoriev I."/>
        </authorList>
    </citation>
    <scope>NUCLEOTIDE SEQUENCE [LARGE SCALE GENOMIC DNA]</scope>
    <source>
        <strain evidence="4">CBS 304.66</strain>
    </source>
</reference>
<keyword evidence="2" id="KW-1133">Transmembrane helix</keyword>
<feature type="compositionally biased region" description="Polar residues" evidence="1">
    <location>
        <begin position="27"/>
        <end position="45"/>
    </location>
</feature>
<organism evidence="3 4">
    <name type="scientific">Lojkania enalia</name>
    <dbReference type="NCBI Taxonomy" id="147567"/>
    <lineage>
        <taxon>Eukaryota</taxon>
        <taxon>Fungi</taxon>
        <taxon>Dikarya</taxon>
        <taxon>Ascomycota</taxon>
        <taxon>Pezizomycotina</taxon>
        <taxon>Dothideomycetes</taxon>
        <taxon>Pleosporomycetidae</taxon>
        <taxon>Pleosporales</taxon>
        <taxon>Pleosporales incertae sedis</taxon>
        <taxon>Lojkania</taxon>
    </lineage>
</organism>
<feature type="region of interest" description="Disordered" evidence="1">
    <location>
        <begin position="107"/>
        <end position="133"/>
    </location>
</feature>
<dbReference type="PANTHER" id="PTHR35394">
    <property type="entry name" value="DUF3176 DOMAIN-CONTAINING PROTEIN"/>
    <property type="match status" value="1"/>
</dbReference>
<feature type="compositionally biased region" description="Polar residues" evidence="1">
    <location>
        <begin position="63"/>
        <end position="79"/>
    </location>
</feature>
<feature type="transmembrane region" description="Helical" evidence="2">
    <location>
        <begin position="731"/>
        <end position="751"/>
    </location>
</feature>
<name>A0A9P4K768_9PLEO</name>
<keyword evidence="2" id="KW-0812">Transmembrane</keyword>
<feature type="compositionally biased region" description="Basic residues" evidence="1">
    <location>
        <begin position="116"/>
        <end position="125"/>
    </location>
</feature>
<feature type="transmembrane region" description="Helical" evidence="2">
    <location>
        <begin position="324"/>
        <end position="342"/>
    </location>
</feature>
<accession>A0A9P4K768</accession>
<evidence type="ECO:0008006" key="5">
    <source>
        <dbReference type="Google" id="ProtNLM"/>
    </source>
</evidence>
<keyword evidence="4" id="KW-1185">Reference proteome</keyword>
<protein>
    <recommendedName>
        <fullName evidence="5">DUF3176 domain containing protein</fullName>
    </recommendedName>
</protein>
<evidence type="ECO:0000256" key="1">
    <source>
        <dbReference type="SAM" id="MobiDB-lite"/>
    </source>
</evidence>
<dbReference type="Pfam" id="PF11374">
    <property type="entry name" value="DUF3176"/>
    <property type="match status" value="1"/>
</dbReference>
<comment type="caution">
    <text evidence="3">The sequence shown here is derived from an EMBL/GenBank/DDBJ whole genome shotgun (WGS) entry which is preliminary data.</text>
</comment>
<gene>
    <name evidence="3" type="ORF">CC78DRAFT_582734</name>
</gene>
<dbReference type="EMBL" id="ML986642">
    <property type="protein sequence ID" value="KAF2262248.1"/>
    <property type="molecule type" value="Genomic_DNA"/>
</dbReference>
<feature type="region of interest" description="Disordered" evidence="1">
    <location>
        <begin position="23"/>
        <end position="95"/>
    </location>
</feature>
<keyword evidence="2" id="KW-0472">Membrane</keyword>
<evidence type="ECO:0000256" key="2">
    <source>
        <dbReference type="SAM" id="Phobius"/>
    </source>
</evidence>
<dbReference type="AlphaFoldDB" id="A0A9P4K768"/>
<dbReference type="Proteomes" id="UP000800093">
    <property type="component" value="Unassembled WGS sequence"/>
</dbReference>
<feature type="transmembrane region" description="Helical" evidence="2">
    <location>
        <begin position="217"/>
        <end position="241"/>
    </location>
</feature>
<evidence type="ECO:0000313" key="4">
    <source>
        <dbReference type="Proteomes" id="UP000800093"/>
    </source>
</evidence>